<protein>
    <recommendedName>
        <fullName evidence="4">EF-hand domain-containing protein</fullName>
    </recommendedName>
</protein>
<dbReference type="PANTHER" id="PTHR45942">
    <property type="entry name" value="PROTEIN PHOSPATASE 3 REGULATORY SUBUNIT B ALPHA ISOFORM TYPE 1"/>
    <property type="match status" value="1"/>
</dbReference>
<reference evidence="5 6" key="1">
    <citation type="submission" date="2011-02" db="EMBL/GenBank/DDBJ databases">
        <title>The Genome Sequence of Sphaeroforma arctica JP610.</title>
        <authorList>
            <consortium name="The Broad Institute Genome Sequencing Platform"/>
            <person name="Russ C."/>
            <person name="Cuomo C."/>
            <person name="Young S.K."/>
            <person name="Zeng Q."/>
            <person name="Gargeya S."/>
            <person name="Alvarado L."/>
            <person name="Berlin A."/>
            <person name="Chapman S.B."/>
            <person name="Chen Z."/>
            <person name="Freedman E."/>
            <person name="Gellesch M."/>
            <person name="Goldberg J."/>
            <person name="Griggs A."/>
            <person name="Gujja S."/>
            <person name="Heilman E."/>
            <person name="Heiman D."/>
            <person name="Howarth C."/>
            <person name="Mehta T."/>
            <person name="Neiman D."/>
            <person name="Pearson M."/>
            <person name="Roberts A."/>
            <person name="Saif S."/>
            <person name="Shea T."/>
            <person name="Shenoy N."/>
            <person name="Sisk P."/>
            <person name="Stolte C."/>
            <person name="Sykes S."/>
            <person name="White J."/>
            <person name="Yandava C."/>
            <person name="Burger G."/>
            <person name="Gray M.W."/>
            <person name="Holland P.W.H."/>
            <person name="King N."/>
            <person name="Lang F.B.F."/>
            <person name="Roger A.J."/>
            <person name="Ruiz-Trillo I."/>
            <person name="Haas B."/>
            <person name="Nusbaum C."/>
            <person name="Birren B."/>
        </authorList>
    </citation>
    <scope>NUCLEOTIDE SEQUENCE [LARGE SCALE GENOMIC DNA]</scope>
    <source>
        <strain evidence="5 6">JP610</strain>
    </source>
</reference>
<dbReference type="GO" id="GO:0005509">
    <property type="term" value="F:calcium ion binding"/>
    <property type="evidence" value="ECO:0007669"/>
    <property type="project" value="InterPro"/>
</dbReference>
<feature type="non-terminal residue" evidence="5">
    <location>
        <position position="1"/>
    </location>
</feature>
<keyword evidence="1" id="KW-0479">Metal-binding</keyword>
<dbReference type="EMBL" id="KQ251498">
    <property type="protein sequence ID" value="KNC70316.1"/>
    <property type="molecule type" value="Genomic_DNA"/>
</dbReference>
<dbReference type="PROSITE" id="PS00018">
    <property type="entry name" value="EF_HAND_1"/>
    <property type="match status" value="1"/>
</dbReference>
<dbReference type="InterPro" id="IPR011992">
    <property type="entry name" value="EF-hand-dom_pair"/>
</dbReference>
<evidence type="ECO:0000256" key="3">
    <source>
        <dbReference type="ARBA" id="ARBA00022837"/>
    </source>
</evidence>
<dbReference type="AlphaFoldDB" id="A0A0L0F0Y7"/>
<dbReference type="OrthoDB" id="114727at2759"/>
<dbReference type="GeneID" id="25917666"/>
<dbReference type="STRING" id="667725.A0A0L0F0Y7"/>
<dbReference type="PROSITE" id="PS50222">
    <property type="entry name" value="EF_HAND_2"/>
    <property type="match status" value="1"/>
</dbReference>
<gene>
    <name evidence="5" type="ORF">SARC_17162</name>
</gene>
<dbReference type="InterPro" id="IPR018247">
    <property type="entry name" value="EF_Hand_1_Ca_BS"/>
</dbReference>
<dbReference type="RefSeq" id="XP_014144218.1">
    <property type="nucleotide sequence ID" value="XM_014288743.1"/>
</dbReference>
<accession>A0A0L0F0Y7</accession>
<evidence type="ECO:0000256" key="1">
    <source>
        <dbReference type="ARBA" id="ARBA00022723"/>
    </source>
</evidence>
<name>A0A0L0F0Y7_9EUKA</name>
<proteinExistence type="predicted"/>
<feature type="domain" description="EF-hand" evidence="4">
    <location>
        <begin position="33"/>
        <end position="57"/>
    </location>
</feature>
<dbReference type="Proteomes" id="UP000054560">
    <property type="component" value="Unassembled WGS sequence"/>
</dbReference>
<evidence type="ECO:0000256" key="2">
    <source>
        <dbReference type="ARBA" id="ARBA00022737"/>
    </source>
</evidence>
<evidence type="ECO:0000313" key="5">
    <source>
        <dbReference type="EMBL" id="KNC70316.1"/>
    </source>
</evidence>
<keyword evidence="3" id="KW-0106">Calcium</keyword>
<feature type="non-terminal residue" evidence="5">
    <location>
        <position position="57"/>
    </location>
</feature>
<evidence type="ECO:0000313" key="6">
    <source>
        <dbReference type="Proteomes" id="UP000054560"/>
    </source>
</evidence>
<evidence type="ECO:0000259" key="4">
    <source>
        <dbReference type="PROSITE" id="PS50222"/>
    </source>
</evidence>
<dbReference type="Gene3D" id="1.10.238.10">
    <property type="entry name" value="EF-hand"/>
    <property type="match status" value="1"/>
</dbReference>
<dbReference type="SUPFAM" id="SSF47473">
    <property type="entry name" value="EF-hand"/>
    <property type="match status" value="1"/>
</dbReference>
<sequence length="57" mass="6490">ASRIIAVFDTSATDSINFRDFVNVLNVFHEESDGDEKLEFAFRIYDIDNDGFISPSE</sequence>
<keyword evidence="2" id="KW-0677">Repeat</keyword>
<organism evidence="5 6">
    <name type="scientific">Sphaeroforma arctica JP610</name>
    <dbReference type="NCBI Taxonomy" id="667725"/>
    <lineage>
        <taxon>Eukaryota</taxon>
        <taxon>Ichthyosporea</taxon>
        <taxon>Ichthyophonida</taxon>
        <taxon>Sphaeroforma</taxon>
    </lineage>
</organism>
<dbReference type="InterPro" id="IPR002048">
    <property type="entry name" value="EF_hand_dom"/>
</dbReference>
<keyword evidence="6" id="KW-1185">Reference proteome</keyword>